<dbReference type="InterPro" id="IPR021890">
    <property type="entry name" value="DUF3501"/>
</dbReference>
<evidence type="ECO:0008006" key="3">
    <source>
        <dbReference type="Google" id="ProtNLM"/>
    </source>
</evidence>
<name>A0A518BMW1_9BACT</name>
<dbReference type="KEGG" id="pbap:Pla133_34100"/>
<dbReference type="EMBL" id="CP036287">
    <property type="protein sequence ID" value="QDU68314.1"/>
    <property type="molecule type" value="Genomic_DNA"/>
</dbReference>
<sequence length="194" mass="21889">MRASNNVSRVTTDQIMDLERYEAARPALAERVRFEKQRRRIHVGEHLTFLFENAETIRYQVQEMLRIEKRTDAASIQHEIDTYNELLGSAGEIGCTLLIEIEEPAERDRKLREWTELPAHVWVEVDDGRRVAGTFDPRQISDGRLSSVHYVKFVVGDGAPVAVGCSLPGIDARTELSVDQRQALMADLSAAAKG</sequence>
<dbReference type="Proteomes" id="UP000316921">
    <property type="component" value="Chromosome"/>
</dbReference>
<dbReference type="AlphaFoldDB" id="A0A518BMW1"/>
<dbReference type="Pfam" id="PF12007">
    <property type="entry name" value="DUF3501"/>
    <property type="match status" value="1"/>
</dbReference>
<protein>
    <recommendedName>
        <fullName evidence="3">DUF3501 domain-containing protein</fullName>
    </recommendedName>
</protein>
<proteinExistence type="predicted"/>
<gene>
    <name evidence="1" type="ORF">Pla133_34100</name>
</gene>
<evidence type="ECO:0000313" key="1">
    <source>
        <dbReference type="EMBL" id="QDU68314.1"/>
    </source>
</evidence>
<keyword evidence="2" id="KW-1185">Reference proteome</keyword>
<accession>A0A518BMW1</accession>
<reference evidence="1 2" key="1">
    <citation type="submission" date="2019-02" db="EMBL/GenBank/DDBJ databases">
        <title>Deep-cultivation of Planctomycetes and their phenomic and genomic characterization uncovers novel biology.</title>
        <authorList>
            <person name="Wiegand S."/>
            <person name="Jogler M."/>
            <person name="Boedeker C."/>
            <person name="Pinto D."/>
            <person name="Vollmers J."/>
            <person name="Rivas-Marin E."/>
            <person name="Kohn T."/>
            <person name="Peeters S.H."/>
            <person name="Heuer A."/>
            <person name="Rast P."/>
            <person name="Oberbeckmann S."/>
            <person name="Bunk B."/>
            <person name="Jeske O."/>
            <person name="Meyerdierks A."/>
            <person name="Storesund J.E."/>
            <person name="Kallscheuer N."/>
            <person name="Luecker S."/>
            <person name="Lage O.M."/>
            <person name="Pohl T."/>
            <person name="Merkel B.J."/>
            <person name="Hornburger P."/>
            <person name="Mueller R.-W."/>
            <person name="Bruemmer F."/>
            <person name="Labrenz M."/>
            <person name="Spormann A.M."/>
            <person name="Op den Camp H."/>
            <person name="Overmann J."/>
            <person name="Amann R."/>
            <person name="Jetten M.S.M."/>
            <person name="Mascher T."/>
            <person name="Medema M.H."/>
            <person name="Devos D.P."/>
            <person name="Kaster A.-K."/>
            <person name="Ovreas L."/>
            <person name="Rohde M."/>
            <person name="Galperin M.Y."/>
            <person name="Jogler C."/>
        </authorList>
    </citation>
    <scope>NUCLEOTIDE SEQUENCE [LARGE SCALE GENOMIC DNA]</scope>
    <source>
        <strain evidence="1 2">Pla133</strain>
    </source>
</reference>
<organism evidence="1 2">
    <name type="scientific">Engelhardtia mirabilis</name>
    <dbReference type="NCBI Taxonomy" id="2528011"/>
    <lineage>
        <taxon>Bacteria</taxon>
        <taxon>Pseudomonadati</taxon>
        <taxon>Planctomycetota</taxon>
        <taxon>Planctomycetia</taxon>
        <taxon>Planctomycetia incertae sedis</taxon>
        <taxon>Engelhardtia</taxon>
    </lineage>
</organism>
<evidence type="ECO:0000313" key="2">
    <source>
        <dbReference type="Proteomes" id="UP000316921"/>
    </source>
</evidence>